<comment type="caution">
    <text evidence="2">The sequence shown here is derived from an EMBL/GenBank/DDBJ whole genome shotgun (WGS) entry which is preliminary data.</text>
</comment>
<name>A0A844Y3Z3_9SPHN</name>
<dbReference type="Proteomes" id="UP000430272">
    <property type="component" value="Unassembled WGS sequence"/>
</dbReference>
<gene>
    <name evidence="2" type="ORF">GRI47_01660</name>
</gene>
<keyword evidence="1" id="KW-0812">Transmembrane</keyword>
<keyword evidence="1" id="KW-1133">Transmembrane helix</keyword>
<keyword evidence="1" id="KW-0472">Membrane</keyword>
<proteinExistence type="predicted"/>
<evidence type="ECO:0000256" key="1">
    <source>
        <dbReference type="SAM" id="Phobius"/>
    </source>
</evidence>
<feature type="transmembrane region" description="Helical" evidence="1">
    <location>
        <begin position="12"/>
        <end position="34"/>
    </location>
</feature>
<feature type="transmembrane region" description="Helical" evidence="1">
    <location>
        <begin position="129"/>
        <end position="150"/>
    </location>
</feature>
<reference evidence="2 3" key="1">
    <citation type="submission" date="2019-12" db="EMBL/GenBank/DDBJ databases">
        <title>Genomic-based taxomic classification of the family Erythrobacteraceae.</title>
        <authorList>
            <person name="Xu L."/>
        </authorList>
    </citation>
    <scope>NUCLEOTIDE SEQUENCE [LARGE SCALE GENOMIC DNA]</scope>
    <source>
        <strain evidence="2 3">JCM 17468</strain>
    </source>
</reference>
<protein>
    <submittedName>
        <fullName evidence="2">DUF3429 family protein</fullName>
    </submittedName>
</protein>
<dbReference type="Pfam" id="PF11911">
    <property type="entry name" value="DUF3429"/>
    <property type="match status" value="1"/>
</dbReference>
<dbReference type="AlphaFoldDB" id="A0A844Y3Z3"/>
<dbReference type="EMBL" id="WTYD01000001">
    <property type="protein sequence ID" value="MXO52711.1"/>
    <property type="molecule type" value="Genomic_DNA"/>
</dbReference>
<accession>A0A844Y3Z3</accession>
<organism evidence="2 3">
    <name type="scientific">Qipengyuania pelagi</name>
    <dbReference type="NCBI Taxonomy" id="994320"/>
    <lineage>
        <taxon>Bacteria</taxon>
        <taxon>Pseudomonadati</taxon>
        <taxon>Pseudomonadota</taxon>
        <taxon>Alphaproteobacteria</taxon>
        <taxon>Sphingomonadales</taxon>
        <taxon>Erythrobacteraceae</taxon>
        <taxon>Qipengyuania</taxon>
    </lineage>
</organism>
<feature type="transmembrane region" description="Helical" evidence="1">
    <location>
        <begin position="40"/>
        <end position="60"/>
    </location>
</feature>
<evidence type="ECO:0000313" key="3">
    <source>
        <dbReference type="Proteomes" id="UP000430272"/>
    </source>
</evidence>
<dbReference type="OrthoDB" id="5297436at2"/>
<evidence type="ECO:0000313" key="2">
    <source>
        <dbReference type="EMBL" id="MXO52711.1"/>
    </source>
</evidence>
<dbReference type="RefSeq" id="WP_160659657.1">
    <property type="nucleotide sequence ID" value="NZ_BAABDV010000001.1"/>
</dbReference>
<feature type="transmembrane region" description="Helical" evidence="1">
    <location>
        <begin position="72"/>
        <end position="92"/>
    </location>
</feature>
<sequence length="151" mass="15761">MIGNVPFLPRMLGLAGLLPQIACVGVLHLGQSALREPATLIAFAYAALIFTFLGGTWWGIAASAPAAERRRTLGWVWIAAILPSLMALAAFLPLVFDLAGPEPSLVALGGAILFSPLVDRALGPLAPRWWMALRVPLSLGLGSLTIAAALA</sequence>
<dbReference type="InterPro" id="IPR021836">
    <property type="entry name" value="DUF3429"/>
</dbReference>
<keyword evidence="3" id="KW-1185">Reference proteome</keyword>